<accession>A0A7R9P881</accession>
<protein>
    <submittedName>
        <fullName evidence="11">(California timema) hypothetical protein</fullName>
    </submittedName>
</protein>
<evidence type="ECO:0000256" key="5">
    <source>
        <dbReference type="ARBA" id="ARBA00022725"/>
    </source>
</evidence>
<dbReference type="PANTHER" id="PTHR21137:SF35">
    <property type="entry name" value="ODORANT RECEPTOR 19A-RELATED"/>
    <property type="match status" value="1"/>
</dbReference>
<proteinExistence type="predicted"/>
<keyword evidence="8" id="KW-0675">Receptor</keyword>
<dbReference type="InterPro" id="IPR004117">
    <property type="entry name" value="7tm6_olfct_rcpt"/>
</dbReference>
<evidence type="ECO:0000256" key="3">
    <source>
        <dbReference type="ARBA" id="ARBA00022606"/>
    </source>
</evidence>
<keyword evidence="9" id="KW-0807">Transducer</keyword>
<evidence type="ECO:0000256" key="7">
    <source>
        <dbReference type="ARBA" id="ARBA00023136"/>
    </source>
</evidence>
<dbReference type="GO" id="GO:0005886">
    <property type="term" value="C:plasma membrane"/>
    <property type="evidence" value="ECO:0007669"/>
    <property type="project" value="UniProtKB-SubCell"/>
</dbReference>
<keyword evidence="5" id="KW-0552">Olfaction</keyword>
<dbReference type="AlphaFoldDB" id="A0A7R9P881"/>
<reference evidence="11" key="1">
    <citation type="submission" date="2020-11" db="EMBL/GenBank/DDBJ databases">
        <authorList>
            <person name="Tran Van P."/>
        </authorList>
    </citation>
    <scope>NUCLEOTIDE SEQUENCE</scope>
</reference>
<dbReference type="EMBL" id="OE181592">
    <property type="protein sequence ID" value="CAD7573414.1"/>
    <property type="molecule type" value="Genomic_DNA"/>
</dbReference>
<dbReference type="GO" id="GO:0007165">
    <property type="term" value="P:signal transduction"/>
    <property type="evidence" value="ECO:0007669"/>
    <property type="project" value="UniProtKB-KW"/>
</dbReference>
<name>A0A7R9P881_TIMCA</name>
<evidence type="ECO:0000313" key="11">
    <source>
        <dbReference type="EMBL" id="CAD7573414.1"/>
    </source>
</evidence>
<evidence type="ECO:0000256" key="4">
    <source>
        <dbReference type="ARBA" id="ARBA00022692"/>
    </source>
</evidence>
<dbReference type="GO" id="GO:0004984">
    <property type="term" value="F:olfactory receptor activity"/>
    <property type="evidence" value="ECO:0007669"/>
    <property type="project" value="InterPro"/>
</dbReference>
<comment type="subcellular location">
    <subcellularLocation>
        <location evidence="1">Cell membrane</location>
        <topology evidence="1">Multi-pass membrane protein</topology>
    </subcellularLocation>
</comment>
<dbReference type="GO" id="GO:0005549">
    <property type="term" value="F:odorant binding"/>
    <property type="evidence" value="ECO:0007669"/>
    <property type="project" value="InterPro"/>
</dbReference>
<keyword evidence="2" id="KW-1003">Cell membrane</keyword>
<evidence type="ECO:0000256" key="9">
    <source>
        <dbReference type="ARBA" id="ARBA00023224"/>
    </source>
</evidence>
<feature type="transmembrane region" description="Helical" evidence="10">
    <location>
        <begin position="109"/>
        <end position="126"/>
    </location>
</feature>
<sequence>MKKLLKADRNIGFTSNLKDNSENEGGKRMGHVSDVSKNVLEHNERSSMAEMPIFSCIEMHQAILRNVEVLESILSPLLMIQFFISMVIICLSGFQVTLTIGDRSSFSKFAVYFITALFQIFLYCWYGDLLLSKSSGIQEAAYNSAWPEGSRRFKQSIGLIILRAQRPACVTVGKFRVVSLETFVSSGKPTPSSPDRDSNLDLPVLSSRAQHDKRLLNVSYSMFVVLRQIYDRNEN</sequence>
<evidence type="ECO:0000256" key="8">
    <source>
        <dbReference type="ARBA" id="ARBA00023170"/>
    </source>
</evidence>
<keyword evidence="7 10" id="KW-0472">Membrane</keyword>
<dbReference type="PANTHER" id="PTHR21137">
    <property type="entry name" value="ODORANT RECEPTOR"/>
    <property type="match status" value="1"/>
</dbReference>
<dbReference type="Pfam" id="PF02949">
    <property type="entry name" value="7tm_6"/>
    <property type="match status" value="1"/>
</dbReference>
<feature type="transmembrane region" description="Helical" evidence="10">
    <location>
        <begin position="73"/>
        <end position="97"/>
    </location>
</feature>
<evidence type="ECO:0000256" key="6">
    <source>
        <dbReference type="ARBA" id="ARBA00022989"/>
    </source>
</evidence>
<keyword evidence="6 10" id="KW-1133">Transmembrane helix</keyword>
<evidence type="ECO:0000256" key="1">
    <source>
        <dbReference type="ARBA" id="ARBA00004651"/>
    </source>
</evidence>
<evidence type="ECO:0000256" key="10">
    <source>
        <dbReference type="SAM" id="Phobius"/>
    </source>
</evidence>
<organism evidence="11">
    <name type="scientific">Timema californicum</name>
    <name type="common">California timema</name>
    <name type="synonym">Walking stick</name>
    <dbReference type="NCBI Taxonomy" id="61474"/>
    <lineage>
        <taxon>Eukaryota</taxon>
        <taxon>Metazoa</taxon>
        <taxon>Ecdysozoa</taxon>
        <taxon>Arthropoda</taxon>
        <taxon>Hexapoda</taxon>
        <taxon>Insecta</taxon>
        <taxon>Pterygota</taxon>
        <taxon>Neoptera</taxon>
        <taxon>Polyneoptera</taxon>
        <taxon>Phasmatodea</taxon>
        <taxon>Timematodea</taxon>
        <taxon>Timematoidea</taxon>
        <taxon>Timematidae</taxon>
        <taxon>Timema</taxon>
    </lineage>
</organism>
<keyword evidence="4 10" id="KW-0812">Transmembrane</keyword>
<evidence type="ECO:0000256" key="2">
    <source>
        <dbReference type="ARBA" id="ARBA00022475"/>
    </source>
</evidence>
<keyword evidence="3" id="KW-0716">Sensory transduction</keyword>
<gene>
    <name evidence="11" type="ORF">TCMB3V08_LOCUS6052</name>
</gene>